<gene>
    <name evidence="3" type="ORF">FE782_12215</name>
</gene>
<keyword evidence="1" id="KW-0812">Transmembrane</keyword>
<evidence type="ECO:0000313" key="3">
    <source>
        <dbReference type="EMBL" id="TLS52118.1"/>
    </source>
</evidence>
<keyword evidence="1" id="KW-0472">Membrane</keyword>
<dbReference type="AlphaFoldDB" id="A0A5R9GFH0"/>
<organism evidence="3 4">
    <name type="scientific">Paenibacillus antri</name>
    <dbReference type="NCBI Taxonomy" id="2582848"/>
    <lineage>
        <taxon>Bacteria</taxon>
        <taxon>Bacillati</taxon>
        <taxon>Bacillota</taxon>
        <taxon>Bacilli</taxon>
        <taxon>Bacillales</taxon>
        <taxon>Paenibacillaceae</taxon>
        <taxon>Paenibacillus</taxon>
    </lineage>
</organism>
<dbReference type="RefSeq" id="WP_138194362.1">
    <property type="nucleotide sequence ID" value="NZ_VCIW01000006.1"/>
</dbReference>
<dbReference type="OrthoDB" id="140416at2"/>
<evidence type="ECO:0000256" key="1">
    <source>
        <dbReference type="SAM" id="Phobius"/>
    </source>
</evidence>
<protein>
    <submittedName>
        <fullName evidence="3">DUF58 domain-containing protein</fullName>
    </submittedName>
</protein>
<dbReference type="Pfam" id="PF01882">
    <property type="entry name" value="DUF58"/>
    <property type="match status" value="1"/>
</dbReference>
<dbReference type="PANTHER" id="PTHR34351">
    <property type="entry name" value="SLR1927 PROTEIN-RELATED"/>
    <property type="match status" value="1"/>
</dbReference>
<keyword evidence="1" id="KW-1133">Transmembrane helix</keyword>
<sequence>MRTHRWAALAVWALLGWGMAARGGFAFSFLFYSYSFIVAYGWAVRWIGLRGVRVTREVRCPDGSAPPDGAFEAGEEAIVEVTLRRPFALPVPWLVARERIGEAEHDLLHGPWWSTRATYRYALPLPSRGVFAFEPTELWAGDPFGIVQQRVRARGAANAEVIVAPRARRFGYEVEHAILSLGDGRASGSRRDGGERTDVRAYRDGDSLARVLWKRAARSDEWYVRTEEPPRAATETAVVVDAAVEAAADDCAEAAAGVLVALGVRRRAFRLYAAALAAGNAGGWRRRLAALEAAAPPPIRAGGATLGGASAVVVVAGGALRPETAALCREWQTGGRDVLLLLARGEPGVRAGDAAGDAAGGAELPEELASWLRRAGVRIAVTDAAGDRIASEGGGRDDDGRFSVPS</sequence>
<comment type="caution">
    <text evidence="3">The sequence shown here is derived from an EMBL/GenBank/DDBJ whole genome shotgun (WGS) entry which is preliminary data.</text>
</comment>
<feature type="domain" description="DUF58" evidence="2">
    <location>
        <begin position="198"/>
        <end position="243"/>
    </location>
</feature>
<feature type="transmembrane region" description="Helical" evidence="1">
    <location>
        <begin position="30"/>
        <end position="49"/>
    </location>
</feature>
<keyword evidence="4" id="KW-1185">Reference proteome</keyword>
<dbReference type="EMBL" id="VCIW01000006">
    <property type="protein sequence ID" value="TLS52118.1"/>
    <property type="molecule type" value="Genomic_DNA"/>
</dbReference>
<reference evidence="3 4" key="1">
    <citation type="submission" date="2019-05" db="EMBL/GenBank/DDBJ databases">
        <authorList>
            <person name="Narsing Rao M.P."/>
            <person name="Li W.J."/>
        </authorList>
    </citation>
    <scope>NUCLEOTIDE SEQUENCE [LARGE SCALE GENOMIC DNA]</scope>
    <source>
        <strain evidence="3 4">SYSU_K30003</strain>
    </source>
</reference>
<evidence type="ECO:0000313" key="4">
    <source>
        <dbReference type="Proteomes" id="UP000309676"/>
    </source>
</evidence>
<accession>A0A5R9GFH0</accession>
<dbReference type="PANTHER" id="PTHR34351:SF2">
    <property type="entry name" value="DUF58 DOMAIN-CONTAINING PROTEIN"/>
    <property type="match status" value="1"/>
</dbReference>
<dbReference type="InterPro" id="IPR002881">
    <property type="entry name" value="DUF58"/>
</dbReference>
<dbReference type="Proteomes" id="UP000309676">
    <property type="component" value="Unassembled WGS sequence"/>
</dbReference>
<proteinExistence type="predicted"/>
<name>A0A5R9GFH0_9BACL</name>
<evidence type="ECO:0000259" key="2">
    <source>
        <dbReference type="Pfam" id="PF01882"/>
    </source>
</evidence>